<name>A0A239CUR4_9ACTN</name>
<feature type="region of interest" description="Disordered" evidence="1">
    <location>
        <begin position="41"/>
        <end position="68"/>
    </location>
</feature>
<dbReference type="EMBL" id="FZOD01000006">
    <property type="protein sequence ID" value="SNS23807.1"/>
    <property type="molecule type" value="Genomic_DNA"/>
</dbReference>
<protein>
    <recommendedName>
        <fullName evidence="4">Repeat domain-containing protein</fullName>
    </recommendedName>
</protein>
<reference evidence="2 3" key="1">
    <citation type="submission" date="2017-06" db="EMBL/GenBank/DDBJ databases">
        <authorList>
            <person name="Kim H.J."/>
            <person name="Triplett B.A."/>
        </authorList>
    </citation>
    <scope>NUCLEOTIDE SEQUENCE [LARGE SCALE GENOMIC DNA]</scope>
    <source>
        <strain evidence="2 3">CGMCC 4.2132</strain>
    </source>
</reference>
<sequence>MNGRSLHPAHPGCDIPVPGDYDGDGRTDAAVWRNGTSYIQQTSTGGWGSRNNGITGDIPVNRPAYYNS</sequence>
<gene>
    <name evidence="2" type="ORF">SAMN05216276_100693</name>
</gene>
<feature type="region of interest" description="Disordered" evidence="1">
    <location>
        <begin position="1"/>
        <end position="25"/>
    </location>
</feature>
<organism evidence="2 3">
    <name type="scientific">Streptosporangium subroseum</name>
    <dbReference type="NCBI Taxonomy" id="106412"/>
    <lineage>
        <taxon>Bacteria</taxon>
        <taxon>Bacillati</taxon>
        <taxon>Actinomycetota</taxon>
        <taxon>Actinomycetes</taxon>
        <taxon>Streptosporangiales</taxon>
        <taxon>Streptosporangiaceae</taxon>
        <taxon>Streptosporangium</taxon>
    </lineage>
</organism>
<dbReference type="AlphaFoldDB" id="A0A239CUR4"/>
<dbReference type="SUPFAM" id="SSF69318">
    <property type="entry name" value="Integrin alpha N-terminal domain"/>
    <property type="match status" value="1"/>
</dbReference>
<feature type="compositionally biased region" description="Polar residues" evidence="1">
    <location>
        <begin position="41"/>
        <end position="54"/>
    </location>
</feature>
<dbReference type="InterPro" id="IPR028994">
    <property type="entry name" value="Integrin_alpha_N"/>
</dbReference>
<proteinExistence type="predicted"/>
<keyword evidence="3" id="KW-1185">Reference proteome</keyword>
<evidence type="ECO:0000313" key="2">
    <source>
        <dbReference type="EMBL" id="SNS23807.1"/>
    </source>
</evidence>
<dbReference type="Proteomes" id="UP000198282">
    <property type="component" value="Unassembled WGS sequence"/>
</dbReference>
<dbReference type="RefSeq" id="WP_089206635.1">
    <property type="nucleotide sequence ID" value="NZ_FZOD01000006.1"/>
</dbReference>
<evidence type="ECO:0000256" key="1">
    <source>
        <dbReference type="SAM" id="MobiDB-lite"/>
    </source>
</evidence>
<evidence type="ECO:0000313" key="3">
    <source>
        <dbReference type="Proteomes" id="UP000198282"/>
    </source>
</evidence>
<accession>A0A239CUR4</accession>
<evidence type="ECO:0008006" key="4">
    <source>
        <dbReference type="Google" id="ProtNLM"/>
    </source>
</evidence>